<dbReference type="PANTHER" id="PTHR43320">
    <property type="entry name" value="SUGAR KINASE"/>
    <property type="match status" value="1"/>
</dbReference>
<evidence type="ECO:0000313" key="6">
    <source>
        <dbReference type="Proteomes" id="UP000183509"/>
    </source>
</evidence>
<evidence type="ECO:0000256" key="3">
    <source>
        <dbReference type="ARBA" id="ARBA00022777"/>
    </source>
</evidence>
<keyword evidence="2 5" id="KW-0808">Transferase</keyword>
<protein>
    <submittedName>
        <fullName evidence="5">Kinase, PfkB family</fullName>
        <ecNumber evidence="5">2.7.1.-</ecNumber>
    </submittedName>
</protein>
<proteinExistence type="inferred from homology"/>
<gene>
    <name evidence="5" type="ORF">DTPHA_602334</name>
</gene>
<reference evidence="5 6" key="1">
    <citation type="submission" date="2016-04" db="EMBL/GenBank/DDBJ databases">
        <authorList>
            <person name="Millard A."/>
        </authorList>
    </citation>
    <scope>NUCLEOTIDE SEQUENCE [LARGE SCALE GENOMIC DNA]</scope>
    <source>
        <strain evidence="5">Isolate 22</strain>
    </source>
</reference>
<dbReference type="AlphaFoldDB" id="A0ABD7LN97"/>
<dbReference type="SUPFAM" id="SSF53613">
    <property type="entry name" value="Ribokinase-like"/>
    <property type="match status" value="1"/>
</dbReference>
<evidence type="ECO:0000313" key="5">
    <source>
        <dbReference type="EMBL" id="SAM51077.1"/>
    </source>
</evidence>
<sequence>MKVISFGELLLRLAAPGYSKLFQRDSLETTFCGGEANVAVSLAIFGYQSEFITKLPDSDVGYAAANALRYFGVNVDNIIFGEGRMGLYYLEKGAAQRPSKVIYDRKFSAISLADSDEFKWKEILNDANWFHWTGINPALSENLFETSLDACQAAKKRGITISCDLNYRSKLWTSEEAKEKMEQILPLVDICICNEEDAEKVLGIKAEHTNINSGELNKDGYVQVAREIHKKFGCRYVATTLRRSYSASRNGWSAMLYEAEKDKAYFSTEYNIQIVDRVGGGDSFSAGIIYALCENMSGQKAIEFATASSCLKHTIEGDFNRTTIEDVYNLMNSGGNGRVLR</sequence>
<dbReference type="Proteomes" id="UP000183509">
    <property type="component" value="Unassembled WGS sequence"/>
</dbReference>
<accession>A0ABD7LN97</accession>
<organism evidence="5 6">
    <name type="scientific">Enterococcus faecium</name>
    <name type="common">Streptococcus faecium</name>
    <dbReference type="NCBI Taxonomy" id="1352"/>
    <lineage>
        <taxon>Bacteria</taxon>
        <taxon>Bacillati</taxon>
        <taxon>Bacillota</taxon>
        <taxon>Bacilli</taxon>
        <taxon>Lactobacillales</taxon>
        <taxon>Enterococcaceae</taxon>
        <taxon>Enterococcus</taxon>
    </lineage>
</organism>
<evidence type="ECO:0000256" key="1">
    <source>
        <dbReference type="ARBA" id="ARBA00010688"/>
    </source>
</evidence>
<dbReference type="GO" id="GO:0016301">
    <property type="term" value="F:kinase activity"/>
    <property type="evidence" value="ECO:0007669"/>
    <property type="project" value="UniProtKB-KW"/>
</dbReference>
<dbReference type="InterPro" id="IPR052700">
    <property type="entry name" value="Carb_kinase_PfkB-like"/>
</dbReference>
<dbReference type="EMBL" id="FKLM01000052">
    <property type="protein sequence ID" value="SAM51077.1"/>
    <property type="molecule type" value="Genomic_DNA"/>
</dbReference>
<dbReference type="InterPro" id="IPR011611">
    <property type="entry name" value="PfkB_dom"/>
</dbReference>
<feature type="domain" description="Carbohydrate kinase PfkB" evidence="4">
    <location>
        <begin position="2"/>
        <end position="312"/>
    </location>
</feature>
<evidence type="ECO:0000256" key="2">
    <source>
        <dbReference type="ARBA" id="ARBA00022679"/>
    </source>
</evidence>
<comment type="similarity">
    <text evidence="1">Belongs to the carbohydrate kinase PfkB family.</text>
</comment>
<evidence type="ECO:0000259" key="4">
    <source>
        <dbReference type="Pfam" id="PF00294"/>
    </source>
</evidence>
<comment type="caution">
    <text evidence="5">The sequence shown here is derived from an EMBL/GenBank/DDBJ whole genome shotgun (WGS) entry which is preliminary data.</text>
</comment>
<keyword evidence="3 5" id="KW-0418">Kinase</keyword>
<dbReference type="Gene3D" id="3.40.1190.20">
    <property type="match status" value="1"/>
</dbReference>
<dbReference type="EC" id="2.7.1.-" evidence="5"/>
<dbReference type="PANTHER" id="PTHR43320:SF2">
    <property type="entry name" value="2-DEHYDRO-3-DEOXYGLUCONOKINASE_2-DEHYDRO-3-DEOXYGALACTONOKINASE"/>
    <property type="match status" value="1"/>
</dbReference>
<name>A0ABD7LN97_ENTFC</name>
<dbReference type="Pfam" id="PF00294">
    <property type="entry name" value="PfkB"/>
    <property type="match status" value="1"/>
</dbReference>
<dbReference type="InterPro" id="IPR029056">
    <property type="entry name" value="Ribokinase-like"/>
</dbReference>
<dbReference type="RefSeq" id="WP_002297157.1">
    <property type="nucleotide sequence ID" value="NZ_CAAAHI010000001.1"/>
</dbReference>
<dbReference type="CDD" id="cd01166">
    <property type="entry name" value="KdgK"/>
    <property type="match status" value="1"/>
</dbReference>